<dbReference type="AlphaFoldDB" id="A0A183EZZ2"/>
<proteinExistence type="predicted"/>
<protein>
    <submittedName>
        <fullName evidence="2 4">Uncharacterized protein</fullName>
    </submittedName>
</protein>
<evidence type="ECO:0000256" key="1">
    <source>
        <dbReference type="SAM" id="MobiDB-lite"/>
    </source>
</evidence>
<reference evidence="2 3" key="2">
    <citation type="submission" date="2018-11" db="EMBL/GenBank/DDBJ databases">
        <authorList>
            <consortium name="Pathogen Informatics"/>
        </authorList>
    </citation>
    <scope>NUCLEOTIDE SEQUENCE [LARGE SCALE GENOMIC DNA]</scope>
</reference>
<gene>
    <name evidence="2" type="ORF">GPUH_LOCUS26533</name>
</gene>
<evidence type="ECO:0000313" key="3">
    <source>
        <dbReference type="Proteomes" id="UP000271098"/>
    </source>
</evidence>
<organism evidence="4">
    <name type="scientific">Gongylonema pulchrum</name>
    <dbReference type="NCBI Taxonomy" id="637853"/>
    <lineage>
        <taxon>Eukaryota</taxon>
        <taxon>Metazoa</taxon>
        <taxon>Ecdysozoa</taxon>
        <taxon>Nematoda</taxon>
        <taxon>Chromadorea</taxon>
        <taxon>Rhabditida</taxon>
        <taxon>Spirurina</taxon>
        <taxon>Spiruromorpha</taxon>
        <taxon>Spiruroidea</taxon>
        <taxon>Gongylonematidae</taxon>
        <taxon>Gongylonema</taxon>
    </lineage>
</organism>
<name>A0A183EZZ2_9BILA</name>
<accession>A0A183EZZ2</accession>
<feature type="compositionally biased region" description="Low complexity" evidence="1">
    <location>
        <begin position="22"/>
        <end position="32"/>
    </location>
</feature>
<sequence>MISGGPGSRDEMVAAETPYRNQQQQQQQQQQQYKNPCEFEWQQFLEWFLSFRL</sequence>
<feature type="region of interest" description="Disordered" evidence="1">
    <location>
        <begin position="1"/>
        <end position="32"/>
    </location>
</feature>
<dbReference type="EMBL" id="UYRT01111659">
    <property type="protein sequence ID" value="VDN45689.1"/>
    <property type="molecule type" value="Genomic_DNA"/>
</dbReference>
<evidence type="ECO:0000313" key="2">
    <source>
        <dbReference type="EMBL" id="VDN45689.1"/>
    </source>
</evidence>
<evidence type="ECO:0000313" key="4">
    <source>
        <dbReference type="WBParaSite" id="GPUH_0002656301-mRNA-1"/>
    </source>
</evidence>
<dbReference type="WBParaSite" id="GPUH_0002656301-mRNA-1">
    <property type="protein sequence ID" value="GPUH_0002656301-mRNA-1"/>
    <property type="gene ID" value="GPUH_0002656301"/>
</dbReference>
<dbReference type="Proteomes" id="UP000271098">
    <property type="component" value="Unassembled WGS sequence"/>
</dbReference>
<keyword evidence="3" id="KW-1185">Reference proteome</keyword>
<reference evidence="4" key="1">
    <citation type="submission" date="2016-06" db="UniProtKB">
        <authorList>
            <consortium name="WormBaseParasite"/>
        </authorList>
    </citation>
    <scope>IDENTIFICATION</scope>
</reference>